<dbReference type="RefSeq" id="WP_381084064.1">
    <property type="nucleotide sequence ID" value="NZ_JBHUDX010000050.1"/>
</dbReference>
<organism evidence="2 3">
    <name type="scientific">Streptomyces caeni</name>
    <dbReference type="NCBI Taxonomy" id="2307231"/>
    <lineage>
        <taxon>Bacteria</taxon>
        <taxon>Bacillati</taxon>
        <taxon>Actinomycetota</taxon>
        <taxon>Actinomycetes</taxon>
        <taxon>Kitasatosporales</taxon>
        <taxon>Streptomycetaceae</taxon>
        <taxon>Streptomyces</taxon>
    </lineage>
</organism>
<dbReference type="Proteomes" id="UP001597261">
    <property type="component" value="Unassembled WGS sequence"/>
</dbReference>
<evidence type="ECO:0000313" key="2">
    <source>
        <dbReference type="EMBL" id="MFD1660201.1"/>
    </source>
</evidence>
<sequence length="200" mass="21340">MTPPVLTAADSRTLYALAEEFTAARRRLDAARRSGDGLPALTAASHQLQSLGRLVGGLTDEVLFRIAEPGHRTPQERRAVGVLARAAAPAARALEQFAEAYEQLGLLYEYADHPVNPDLADMRNSAVDVIHDRLDQSRTALQDASHALHLETDRAGAVLPRTAAARSRTTVPDSSAATNSTPTRAAPTPPATGQVSRHGR</sequence>
<gene>
    <name evidence="2" type="ORF">ACFSL4_18855</name>
</gene>
<name>A0ABW4IU07_9ACTN</name>
<accession>A0ABW4IU07</accession>
<keyword evidence="3" id="KW-1185">Reference proteome</keyword>
<comment type="caution">
    <text evidence="2">The sequence shown here is derived from an EMBL/GenBank/DDBJ whole genome shotgun (WGS) entry which is preliminary data.</text>
</comment>
<feature type="compositionally biased region" description="Low complexity" evidence="1">
    <location>
        <begin position="174"/>
        <end position="186"/>
    </location>
</feature>
<evidence type="ECO:0000256" key="1">
    <source>
        <dbReference type="SAM" id="MobiDB-lite"/>
    </source>
</evidence>
<protein>
    <submittedName>
        <fullName evidence="2">Uncharacterized protein</fullName>
    </submittedName>
</protein>
<proteinExistence type="predicted"/>
<feature type="region of interest" description="Disordered" evidence="1">
    <location>
        <begin position="158"/>
        <end position="200"/>
    </location>
</feature>
<reference evidence="3" key="1">
    <citation type="journal article" date="2019" name="Int. J. Syst. Evol. Microbiol.">
        <title>The Global Catalogue of Microorganisms (GCM) 10K type strain sequencing project: providing services to taxonomists for standard genome sequencing and annotation.</title>
        <authorList>
            <consortium name="The Broad Institute Genomics Platform"/>
            <consortium name="The Broad Institute Genome Sequencing Center for Infectious Disease"/>
            <person name="Wu L."/>
            <person name="Ma J."/>
        </authorList>
    </citation>
    <scope>NUCLEOTIDE SEQUENCE [LARGE SCALE GENOMIC DNA]</scope>
    <source>
        <strain evidence="3">CGMCC 1.12470</strain>
    </source>
</reference>
<dbReference type="EMBL" id="JBHUDX010000050">
    <property type="protein sequence ID" value="MFD1660201.1"/>
    <property type="molecule type" value="Genomic_DNA"/>
</dbReference>
<evidence type="ECO:0000313" key="3">
    <source>
        <dbReference type="Proteomes" id="UP001597261"/>
    </source>
</evidence>